<dbReference type="Gene3D" id="3.10.200.10">
    <property type="entry name" value="Alpha carbonic anhydrase"/>
    <property type="match status" value="1"/>
</dbReference>
<feature type="chain" id="PRO_5044210953" evidence="1">
    <location>
        <begin position="26"/>
        <end position="308"/>
    </location>
</feature>
<dbReference type="SUPFAM" id="SSF51069">
    <property type="entry name" value="Carbonic anhydrase"/>
    <property type="match status" value="1"/>
</dbReference>
<sequence>MAAFHNNLSLFLIVLLLSLLTASNGSNKNNNGEEKVEFTYSGERGPDKWGTLSPDLRVCSEGKHQSPINIVRKDAVWNSNLKPLKRNYIPANATLVNNVVNIMMKYNQNVGTVVVNEKKYHLKQMHWHSPAEHTIDGVRHPVELHLVHFNDDGNITVVSILYKYGNEDELLLKVVYLSVLFPLLQLLSKKSHIIKKGRLDHQIKDKVDELAKDKNATHIPVGVINTKALKQGSQKYYRYIGSLTAPPCTENAIGNIAVKVREMSEEQAASVRTPLDVKYKQNARPIQALNGRTVEVFDIKRLTKHTEY</sequence>
<dbReference type="RefSeq" id="XP_039125378.1">
    <property type="nucleotide sequence ID" value="XM_039269444.1"/>
</dbReference>
<dbReference type="AlphaFoldDB" id="A0AB40BDI0"/>
<dbReference type="InterPro" id="IPR036398">
    <property type="entry name" value="CA_dom_sf"/>
</dbReference>
<dbReference type="SMART" id="SM01057">
    <property type="entry name" value="Carb_anhydrase"/>
    <property type="match status" value="1"/>
</dbReference>
<name>A0AB40BDI0_DIOCR</name>
<keyword evidence="1" id="KW-0732">Signal</keyword>
<evidence type="ECO:0000313" key="3">
    <source>
        <dbReference type="Proteomes" id="UP001515500"/>
    </source>
</evidence>
<evidence type="ECO:0000313" key="4">
    <source>
        <dbReference type="RefSeq" id="XP_039125378.1"/>
    </source>
</evidence>
<dbReference type="InterPro" id="IPR001148">
    <property type="entry name" value="CA_dom"/>
</dbReference>
<organism evidence="3 4">
    <name type="scientific">Dioscorea cayennensis subsp. rotundata</name>
    <name type="common">White Guinea yam</name>
    <name type="synonym">Dioscorea rotundata</name>
    <dbReference type="NCBI Taxonomy" id="55577"/>
    <lineage>
        <taxon>Eukaryota</taxon>
        <taxon>Viridiplantae</taxon>
        <taxon>Streptophyta</taxon>
        <taxon>Embryophyta</taxon>
        <taxon>Tracheophyta</taxon>
        <taxon>Spermatophyta</taxon>
        <taxon>Magnoliopsida</taxon>
        <taxon>Liliopsida</taxon>
        <taxon>Dioscoreales</taxon>
        <taxon>Dioscoreaceae</taxon>
        <taxon>Dioscorea</taxon>
    </lineage>
</organism>
<dbReference type="PANTHER" id="PTHR18952">
    <property type="entry name" value="CARBONIC ANHYDRASE"/>
    <property type="match status" value="1"/>
</dbReference>
<keyword evidence="3" id="KW-1185">Reference proteome</keyword>
<dbReference type="Pfam" id="PF00194">
    <property type="entry name" value="Carb_anhydrase"/>
    <property type="match status" value="1"/>
</dbReference>
<evidence type="ECO:0000256" key="1">
    <source>
        <dbReference type="SAM" id="SignalP"/>
    </source>
</evidence>
<dbReference type="GO" id="GO:0004089">
    <property type="term" value="F:carbonate dehydratase activity"/>
    <property type="evidence" value="ECO:0007669"/>
    <property type="project" value="InterPro"/>
</dbReference>
<accession>A0AB40BDI0</accession>
<dbReference type="Proteomes" id="UP001515500">
    <property type="component" value="Chromosome 5"/>
</dbReference>
<dbReference type="GO" id="GO:0006730">
    <property type="term" value="P:one-carbon metabolic process"/>
    <property type="evidence" value="ECO:0007669"/>
    <property type="project" value="TreeGrafter"/>
</dbReference>
<dbReference type="PANTHER" id="PTHR18952:SF236">
    <property type="entry name" value="ALPHA CARBONIC ANHYDRASE 1, CHLOROPLASTIC"/>
    <property type="match status" value="1"/>
</dbReference>
<proteinExistence type="predicted"/>
<evidence type="ECO:0000259" key="2">
    <source>
        <dbReference type="PROSITE" id="PS51144"/>
    </source>
</evidence>
<dbReference type="GeneID" id="120261525"/>
<dbReference type="InterPro" id="IPR023561">
    <property type="entry name" value="Carbonic_anhydrase_a-class"/>
</dbReference>
<gene>
    <name evidence="4" type="primary">LOC120261525</name>
</gene>
<dbReference type="GO" id="GO:0008270">
    <property type="term" value="F:zinc ion binding"/>
    <property type="evidence" value="ECO:0007669"/>
    <property type="project" value="InterPro"/>
</dbReference>
<protein>
    <submittedName>
        <fullName evidence="4">Alpha carbonic anhydrase 1, chloroplastic-like</fullName>
    </submittedName>
</protein>
<dbReference type="InterPro" id="IPR041891">
    <property type="entry name" value="Alpha_CA_prokaryot-like"/>
</dbReference>
<reference evidence="4" key="1">
    <citation type="submission" date="2025-08" db="UniProtKB">
        <authorList>
            <consortium name="RefSeq"/>
        </authorList>
    </citation>
    <scope>IDENTIFICATION</scope>
</reference>
<dbReference type="CDD" id="cd03124">
    <property type="entry name" value="alpha_CA_prokaryotic_like"/>
    <property type="match status" value="1"/>
</dbReference>
<feature type="domain" description="Alpha-carbonic anhydrase" evidence="2">
    <location>
        <begin position="36"/>
        <end position="298"/>
    </location>
</feature>
<dbReference type="PROSITE" id="PS51144">
    <property type="entry name" value="ALPHA_CA_2"/>
    <property type="match status" value="1"/>
</dbReference>
<feature type="signal peptide" evidence="1">
    <location>
        <begin position="1"/>
        <end position="25"/>
    </location>
</feature>